<evidence type="ECO:0000259" key="3">
    <source>
        <dbReference type="PROSITE" id="PS50887"/>
    </source>
</evidence>
<reference evidence="5" key="1">
    <citation type="journal article" date="2020" name="Int. J. Syst. Evol. Microbiol.">
        <title>Alteromonas alba sp. nov., a marine bacterium isolated from the seawater of the West Pacific Ocean.</title>
        <authorList>
            <person name="Sun C."/>
            <person name="Wu Y.-H."/>
            <person name="Xamxidin M."/>
            <person name="Cheng H."/>
            <person name="Xu X.-W."/>
        </authorList>
    </citation>
    <scope>NUCLEOTIDE SEQUENCE [LARGE SCALE GENOMIC DNA]</scope>
    <source>
        <strain evidence="5">190</strain>
    </source>
</reference>
<protein>
    <recommendedName>
        <fullName evidence="2">diguanylate cyclase</fullName>
        <ecNumber evidence="2">2.7.7.65</ecNumber>
    </recommendedName>
</protein>
<dbReference type="InterPro" id="IPR043128">
    <property type="entry name" value="Rev_trsase/Diguanyl_cyclase"/>
</dbReference>
<name>A0A2S9V9C7_9ALTE</name>
<evidence type="ECO:0000256" key="2">
    <source>
        <dbReference type="ARBA" id="ARBA00012528"/>
    </source>
</evidence>
<dbReference type="PROSITE" id="PS50887">
    <property type="entry name" value="GGDEF"/>
    <property type="match status" value="1"/>
</dbReference>
<dbReference type="Proteomes" id="UP000238949">
    <property type="component" value="Unassembled WGS sequence"/>
</dbReference>
<proteinExistence type="predicted"/>
<dbReference type="InterPro" id="IPR000160">
    <property type="entry name" value="GGDEF_dom"/>
</dbReference>
<dbReference type="NCBIfam" id="TIGR00254">
    <property type="entry name" value="GGDEF"/>
    <property type="match status" value="1"/>
</dbReference>
<sequence length="299" mass="33343">MDISMIHFEHATAESSFLGGAEPEVLTSDQVNTVLNQLTSTIEIYTLVSLYFTQVNRYLPLVGIDMSEFDKTLNAGLLSSEFAVSLPVSAVRLDQGKHAAFVRYIFDENLSPSQRRVLATLHQLFTRPLIHAMEFQRLRLLATKDPLTNLGNRNGFNEAAQRLINRHTRNGQSFGLLVVDLDNFKQVNDKHGHQQGDEVLMITASVLTDTIRGHEEAYRFGGDEFCCLLDVSCPRELSAIAGRIHDAMHAHPLLKAHHVTCSIGGSLLRENDSMGDLFDRADKALYEAKEDGKDTYQAA</sequence>
<organism evidence="4 5">
    <name type="scientific">Alteromonas alba</name>
    <dbReference type="NCBI Taxonomy" id="2079529"/>
    <lineage>
        <taxon>Bacteria</taxon>
        <taxon>Pseudomonadati</taxon>
        <taxon>Pseudomonadota</taxon>
        <taxon>Gammaproteobacteria</taxon>
        <taxon>Alteromonadales</taxon>
        <taxon>Alteromonadaceae</taxon>
        <taxon>Alteromonas/Salinimonas group</taxon>
        <taxon>Alteromonas</taxon>
    </lineage>
</organism>
<dbReference type="AlphaFoldDB" id="A0A2S9V9C7"/>
<dbReference type="GO" id="GO:0043709">
    <property type="term" value="P:cell adhesion involved in single-species biofilm formation"/>
    <property type="evidence" value="ECO:0007669"/>
    <property type="project" value="TreeGrafter"/>
</dbReference>
<evidence type="ECO:0000313" key="5">
    <source>
        <dbReference type="Proteomes" id="UP000238949"/>
    </source>
</evidence>
<dbReference type="GO" id="GO:1902201">
    <property type="term" value="P:negative regulation of bacterial-type flagellum-dependent cell motility"/>
    <property type="evidence" value="ECO:0007669"/>
    <property type="project" value="TreeGrafter"/>
</dbReference>
<comment type="caution">
    <text evidence="4">The sequence shown here is derived from an EMBL/GenBank/DDBJ whole genome shotgun (WGS) entry which is preliminary data.</text>
</comment>
<comment type="cofactor">
    <cofactor evidence="1">
        <name>Mg(2+)</name>
        <dbReference type="ChEBI" id="CHEBI:18420"/>
    </cofactor>
</comment>
<dbReference type="OrthoDB" id="9812260at2"/>
<dbReference type="GO" id="GO:0005886">
    <property type="term" value="C:plasma membrane"/>
    <property type="evidence" value="ECO:0007669"/>
    <property type="project" value="TreeGrafter"/>
</dbReference>
<dbReference type="EC" id="2.7.7.65" evidence="2"/>
<dbReference type="Pfam" id="PF00990">
    <property type="entry name" value="GGDEF"/>
    <property type="match status" value="1"/>
</dbReference>
<gene>
    <name evidence="4" type="ORF">C6Y40_13615</name>
</gene>
<evidence type="ECO:0000313" key="4">
    <source>
        <dbReference type="EMBL" id="PRO73034.1"/>
    </source>
</evidence>
<dbReference type="SUPFAM" id="SSF55073">
    <property type="entry name" value="Nucleotide cyclase"/>
    <property type="match status" value="1"/>
</dbReference>
<dbReference type="PANTHER" id="PTHR45138">
    <property type="entry name" value="REGULATORY COMPONENTS OF SENSORY TRANSDUCTION SYSTEM"/>
    <property type="match status" value="1"/>
</dbReference>
<dbReference type="PANTHER" id="PTHR45138:SF6">
    <property type="entry name" value="DIGUANYLATE CYCLASE DGCN"/>
    <property type="match status" value="1"/>
</dbReference>
<dbReference type="FunFam" id="3.30.70.270:FF:000001">
    <property type="entry name" value="Diguanylate cyclase domain protein"/>
    <property type="match status" value="1"/>
</dbReference>
<dbReference type="EMBL" id="PVNP01000147">
    <property type="protein sequence ID" value="PRO73034.1"/>
    <property type="molecule type" value="Genomic_DNA"/>
</dbReference>
<dbReference type="CDD" id="cd01949">
    <property type="entry name" value="GGDEF"/>
    <property type="match status" value="1"/>
</dbReference>
<accession>A0A2S9V9C7</accession>
<dbReference type="InterPro" id="IPR029787">
    <property type="entry name" value="Nucleotide_cyclase"/>
</dbReference>
<dbReference type="InterPro" id="IPR050469">
    <property type="entry name" value="Diguanylate_Cyclase"/>
</dbReference>
<dbReference type="Gene3D" id="3.30.70.270">
    <property type="match status" value="1"/>
</dbReference>
<dbReference type="GO" id="GO:0052621">
    <property type="term" value="F:diguanylate cyclase activity"/>
    <property type="evidence" value="ECO:0007669"/>
    <property type="project" value="UniProtKB-EC"/>
</dbReference>
<dbReference type="SMART" id="SM00267">
    <property type="entry name" value="GGDEF"/>
    <property type="match status" value="1"/>
</dbReference>
<evidence type="ECO:0000256" key="1">
    <source>
        <dbReference type="ARBA" id="ARBA00001946"/>
    </source>
</evidence>
<dbReference type="RefSeq" id="WP_105935061.1">
    <property type="nucleotide sequence ID" value="NZ_PVNP01000147.1"/>
</dbReference>
<keyword evidence="5" id="KW-1185">Reference proteome</keyword>
<feature type="domain" description="GGDEF" evidence="3">
    <location>
        <begin position="172"/>
        <end position="299"/>
    </location>
</feature>